<evidence type="ECO:0000313" key="6">
    <source>
        <dbReference type="EMBL" id="QWK92681.1"/>
    </source>
</evidence>
<dbReference type="InterPro" id="IPR050166">
    <property type="entry name" value="ABC_transporter_ATP-bind"/>
</dbReference>
<gene>
    <name evidence="6" type="ORF">KM031_18705</name>
</gene>
<dbReference type="Gene3D" id="3.40.50.300">
    <property type="entry name" value="P-loop containing nucleotide triphosphate hydrolases"/>
    <property type="match status" value="1"/>
</dbReference>
<dbReference type="RefSeq" id="WP_215505669.1">
    <property type="nucleotide sequence ID" value="NZ_CP076363.1"/>
</dbReference>
<evidence type="ECO:0000259" key="5">
    <source>
        <dbReference type="PROSITE" id="PS50893"/>
    </source>
</evidence>
<dbReference type="SMART" id="SM00382">
    <property type="entry name" value="AAA"/>
    <property type="match status" value="1"/>
</dbReference>
<evidence type="ECO:0000256" key="3">
    <source>
        <dbReference type="ARBA" id="ARBA00022741"/>
    </source>
</evidence>
<geneLocation type="plasmid" evidence="6 7">
    <name>p2</name>
</geneLocation>
<evidence type="ECO:0000256" key="1">
    <source>
        <dbReference type="ARBA" id="ARBA00005417"/>
    </source>
</evidence>
<dbReference type="InterPro" id="IPR003439">
    <property type="entry name" value="ABC_transporter-like_ATP-bd"/>
</dbReference>
<dbReference type="EMBL" id="CP076363">
    <property type="protein sequence ID" value="QWK92681.1"/>
    <property type="molecule type" value="Genomic_DNA"/>
</dbReference>
<accession>A0A975PCM6</accession>
<keyword evidence="4 6" id="KW-0067">ATP-binding</keyword>
<organism evidence="6 7">
    <name type="scientific">Gemmobacter fulvus</name>
    <dbReference type="NCBI Taxonomy" id="2840474"/>
    <lineage>
        <taxon>Bacteria</taxon>
        <taxon>Pseudomonadati</taxon>
        <taxon>Pseudomonadota</taxon>
        <taxon>Alphaproteobacteria</taxon>
        <taxon>Rhodobacterales</taxon>
        <taxon>Paracoccaceae</taxon>
        <taxon>Gemmobacter</taxon>
    </lineage>
</organism>
<keyword evidence="3" id="KW-0547">Nucleotide-binding</keyword>
<sequence length="220" mass="23183">MTAAVCLRLEQAHHGASQVLGPMALDVAPGETLALTGPSGVGKTTLLRVIAGLHRRWQGSLVLPGRVAMVFQEPVLMPWRSALHNITLTTGCSDAAALKALSAVDLADKAQAYPGALSLGQQRRLSLARAFAAEPEVLLMDEPFVSLDPALADEMMILFETLRAARPLATILVSHAPAEVARLADRSLRLEGAPARIVATDQNSGAYFQLSASGVTSSRS</sequence>
<dbReference type="Pfam" id="PF00005">
    <property type="entry name" value="ABC_tran"/>
    <property type="match status" value="1"/>
</dbReference>
<dbReference type="PROSITE" id="PS00211">
    <property type="entry name" value="ABC_TRANSPORTER_1"/>
    <property type="match status" value="1"/>
</dbReference>
<feature type="domain" description="ABC transporter" evidence="5">
    <location>
        <begin position="4"/>
        <end position="217"/>
    </location>
</feature>
<dbReference type="GO" id="GO:0016887">
    <property type="term" value="F:ATP hydrolysis activity"/>
    <property type="evidence" value="ECO:0007669"/>
    <property type="project" value="InterPro"/>
</dbReference>
<keyword evidence="2" id="KW-0813">Transport</keyword>
<keyword evidence="6" id="KW-0614">Plasmid</keyword>
<name>A0A975PCM6_9RHOB</name>
<evidence type="ECO:0000313" key="7">
    <source>
        <dbReference type="Proteomes" id="UP000679352"/>
    </source>
</evidence>
<dbReference type="InterPro" id="IPR017871">
    <property type="entry name" value="ABC_transporter-like_CS"/>
</dbReference>
<evidence type="ECO:0000256" key="4">
    <source>
        <dbReference type="ARBA" id="ARBA00022840"/>
    </source>
</evidence>
<dbReference type="InterPro" id="IPR003593">
    <property type="entry name" value="AAA+_ATPase"/>
</dbReference>
<dbReference type="AlphaFoldDB" id="A0A975PCM6"/>
<evidence type="ECO:0000256" key="2">
    <source>
        <dbReference type="ARBA" id="ARBA00022448"/>
    </source>
</evidence>
<dbReference type="KEGG" id="gfu:KM031_18705"/>
<dbReference type="PANTHER" id="PTHR42788:SF19">
    <property type="entry name" value="ALIPHATIC SULFONATES IMPORT ATP-BINDING PROTEIN SSUB 2"/>
    <property type="match status" value="1"/>
</dbReference>
<protein>
    <submittedName>
        <fullName evidence="6">ATP-binding cassette domain-containing protein</fullName>
    </submittedName>
</protein>
<dbReference type="GO" id="GO:0005524">
    <property type="term" value="F:ATP binding"/>
    <property type="evidence" value="ECO:0007669"/>
    <property type="project" value="UniProtKB-KW"/>
</dbReference>
<dbReference type="InterPro" id="IPR027417">
    <property type="entry name" value="P-loop_NTPase"/>
</dbReference>
<dbReference type="PROSITE" id="PS50893">
    <property type="entry name" value="ABC_TRANSPORTER_2"/>
    <property type="match status" value="1"/>
</dbReference>
<dbReference type="PANTHER" id="PTHR42788">
    <property type="entry name" value="TAURINE IMPORT ATP-BINDING PROTEIN-RELATED"/>
    <property type="match status" value="1"/>
</dbReference>
<keyword evidence="7" id="KW-1185">Reference proteome</keyword>
<comment type="similarity">
    <text evidence="1">Belongs to the ABC transporter superfamily.</text>
</comment>
<dbReference type="SUPFAM" id="SSF52540">
    <property type="entry name" value="P-loop containing nucleoside triphosphate hydrolases"/>
    <property type="match status" value="1"/>
</dbReference>
<reference evidence="6" key="1">
    <citation type="submission" date="2021-06" db="EMBL/GenBank/DDBJ databases">
        <authorList>
            <person name="Lee C.-S."/>
            <person name="Jin L."/>
        </authorList>
    </citation>
    <scope>NUCLEOTIDE SEQUENCE</scope>
    <source>
        <strain evidence="6">Con5</strain>
        <plasmid evidence="6">p2</plasmid>
    </source>
</reference>
<dbReference type="Proteomes" id="UP000679352">
    <property type="component" value="Plasmid p2"/>
</dbReference>
<proteinExistence type="inferred from homology"/>